<dbReference type="Gene3D" id="1.10.260.40">
    <property type="entry name" value="lambda repressor-like DNA-binding domains"/>
    <property type="match status" value="1"/>
</dbReference>
<dbReference type="RefSeq" id="WP_348267248.1">
    <property type="nucleotide sequence ID" value="NZ_CP121194.1"/>
</dbReference>
<protein>
    <submittedName>
        <fullName evidence="5">LacI family DNA-binding transcriptional regulator</fullName>
    </submittedName>
</protein>
<dbReference type="CDD" id="cd06267">
    <property type="entry name" value="PBP1_LacI_sugar_binding-like"/>
    <property type="match status" value="1"/>
</dbReference>
<name>A0AAU7CXT1_9BACT</name>
<dbReference type="InterPro" id="IPR028082">
    <property type="entry name" value="Peripla_BP_I"/>
</dbReference>
<dbReference type="SMART" id="SM00354">
    <property type="entry name" value="HTH_LACI"/>
    <property type="match status" value="1"/>
</dbReference>
<dbReference type="InterPro" id="IPR000843">
    <property type="entry name" value="HTH_LacI"/>
</dbReference>
<keyword evidence="2 5" id="KW-0238">DNA-binding</keyword>
<dbReference type="Pfam" id="PF13377">
    <property type="entry name" value="Peripla_BP_3"/>
    <property type="match status" value="1"/>
</dbReference>
<sequence length="343" mass="37311">MRVRKSLPKKKATLEDVARAAGVGPMTVSRTINGHPYVATETAKRVLAAVRQLGYRPNHAARVLTGQLSKTIGLIVPDLADSFFSIVSHAVQEAAREAGYIAWLAASNGDPSIEEAQIEEMTHHPVDGILLVPANSQSKYLKAVVSGSTPLVTIDRPIDGVLTDSVEVENRAGARIAVEHLIGHGYKKIACVVMNSHLQPVKQRIAGYEECLRHANLSRRKVVLSDQNAQEVLSKLFASPDRPDALFTANNSSTICVIKTLRSLKIKVPRDVALIGFDDVDFYTLLNPPVTTIRQPAVELGRTSTRLLLQKIKSMPSTSSARTVLPVTLMIRESCGCKQEVTT</sequence>
<dbReference type="Gene3D" id="3.40.50.2300">
    <property type="match status" value="2"/>
</dbReference>
<dbReference type="GO" id="GO:0003700">
    <property type="term" value="F:DNA-binding transcription factor activity"/>
    <property type="evidence" value="ECO:0007669"/>
    <property type="project" value="TreeGrafter"/>
</dbReference>
<dbReference type="InterPro" id="IPR046335">
    <property type="entry name" value="LacI/GalR-like_sensor"/>
</dbReference>
<organism evidence="5">
    <name type="scientific">Edaphobacter paludis</name>
    <dbReference type="NCBI Taxonomy" id="3035702"/>
    <lineage>
        <taxon>Bacteria</taxon>
        <taxon>Pseudomonadati</taxon>
        <taxon>Acidobacteriota</taxon>
        <taxon>Terriglobia</taxon>
        <taxon>Terriglobales</taxon>
        <taxon>Acidobacteriaceae</taxon>
        <taxon>Edaphobacter</taxon>
    </lineage>
</organism>
<evidence type="ECO:0000256" key="1">
    <source>
        <dbReference type="ARBA" id="ARBA00023015"/>
    </source>
</evidence>
<dbReference type="EMBL" id="CP121195">
    <property type="protein sequence ID" value="XBH13126.1"/>
    <property type="molecule type" value="Genomic_DNA"/>
</dbReference>
<evidence type="ECO:0000256" key="3">
    <source>
        <dbReference type="ARBA" id="ARBA00023163"/>
    </source>
</evidence>
<accession>A0AAU7D8G9</accession>
<dbReference type="EMBL" id="CP121194">
    <property type="protein sequence ID" value="XBH09740.1"/>
    <property type="molecule type" value="Genomic_DNA"/>
</dbReference>
<dbReference type="SUPFAM" id="SSF53822">
    <property type="entry name" value="Periplasmic binding protein-like I"/>
    <property type="match status" value="1"/>
</dbReference>
<feature type="domain" description="HTH lacI-type" evidence="4">
    <location>
        <begin position="12"/>
        <end position="66"/>
    </location>
</feature>
<dbReference type="SUPFAM" id="SSF47413">
    <property type="entry name" value="lambda repressor-like DNA-binding domains"/>
    <property type="match status" value="1"/>
</dbReference>
<dbReference type="GO" id="GO:0000976">
    <property type="term" value="F:transcription cis-regulatory region binding"/>
    <property type="evidence" value="ECO:0007669"/>
    <property type="project" value="TreeGrafter"/>
</dbReference>
<dbReference type="Pfam" id="PF00356">
    <property type="entry name" value="LacI"/>
    <property type="match status" value="1"/>
</dbReference>
<dbReference type="PROSITE" id="PS50932">
    <property type="entry name" value="HTH_LACI_2"/>
    <property type="match status" value="1"/>
</dbReference>
<dbReference type="CDD" id="cd01392">
    <property type="entry name" value="HTH_LacI"/>
    <property type="match status" value="1"/>
</dbReference>
<accession>A0AAU7CXT1</accession>
<evidence type="ECO:0000256" key="2">
    <source>
        <dbReference type="ARBA" id="ARBA00023125"/>
    </source>
</evidence>
<keyword evidence="1" id="KW-0805">Transcription regulation</keyword>
<evidence type="ECO:0000313" key="5">
    <source>
        <dbReference type="EMBL" id="XBH09740.1"/>
    </source>
</evidence>
<gene>
    <name evidence="5" type="ORF">P4G45_14790</name>
    <name evidence="6" type="ORF">P8936_15745</name>
</gene>
<dbReference type="PANTHER" id="PTHR30146">
    <property type="entry name" value="LACI-RELATED TRANSCRIPTIONAL REPRESSOR"/>
    <property type="match status" value="1"/>
</dbReference>
<dbReference type="AlphaFoldDB" id="A0AAU7CXT1"/>
<dbReference type="InterPro" id="IPR010982">
    <property type="entry name" value="Lambda_DNA-bd_dom_sf"/>
</dbReference>
<reference evidence="5" key="1">
    <citation type="submission" date="2023-03" db="EMBL/GenBank/DDBJ databases">
        <title>Edaphobacter sp.</title>
        <authorList>
            <person name="Huber K.J."/>
            <person name="Papendorf J."/>
            <person name="Pilke C."/>
            <person name="Bunk B."/>
            <person name="Sproeer C."/>
            <person name="Pester M."/>
        </authorList>
    </citation>
    <scope>NUCLEOTIDE SEQUENCE</scope>
    <source>
        <strain evidence="5">DSM 109919</strain>
        <strain evidence="6">DSM 109920</strain>
    </source>
</reference>
<evidence type="ECO:0000259" key="4">
    <source>
        <dbReference type="PROSITE" id="PS50932"/>
    </source>
</evidence>
<evidence type="ECO:0000313" key="6">
    <source>
        <dbReference type="EMBL" id="XBH13126.1"/>
    </source>
</evidence>
<proteinExistence type="predicted"/>
<dbReference type="PANTHER" id="PTHR30146:SF109">
    <property type="entry name" value="HTH-TYPE TRANSCRIPTIONAL REGULATOR GALS"/>
    <property type="match status" value="1"/>
</dbReference>
<dbReference type="KEGG" id="epl:P4G45_14790"/>
<keyword evidence="3" id="KW-0804">Transcription</keyword>